<reference evidence="1 2" key="1">
    <citation type="journal article" date="2022" name="Plant J.">
        <title>Chromosome-level genome of Camellia lanceoleosa provides a valuable resource for understanding genome evolution and self-incompatibility.</title>
        <authorList>
            <person name="Gong W."/>
            <person name="Xiao S."/>
            <person name="Wang L."/>
            <person name="Liao Z."/>
            <person name="Chang Y."/>
            <person name="Mo W."/>
            <person name="Hu G."/>
            <person name="Li W."/>
            <person name="Zhao G."/>
            <person name="Zhu H."/>
            <person name="Hu X."/>
            <person name="Ji K."/>
            <person name="Xiang X."/>
            <person name="Song Q."/>
            <person name="Yuan D."/>
            <person name="Jin S."/>
            <person name="Zhang L."/>
        </authorList>
    </citation>
    <scope>NUCLEOTIDE SEQUENCE [LARGE SCALE GENOMIC DNA]</scope>
    <source>
        <strain evidence="1">SQ_2022a</strain>
    </source>
</reference>
<sequence>MLGSIVYIMNQPRSIYLIDHSYYRPPERLRIPSHKFMEYSWLTGGFDESSLEFQRKILERSGDSRPRRLYISSHRALPWSQLGKRLRWSCLVQLTTSSIPLMLSLRILAC</sequence>
<keyword evidence="2" id="KW-1185">Reference proteome</keyword>
<proteinExistence type="predicted"/>
<dbReference type="EMBL" id="CM045760">
    <property type="protein sequence ID" value="KAI8025045.1"/>
    <property type="molecule type" value="Genomic_DNA"/>
</dbReference>
<gene>
    <name evidence="1" type="ORF">LOK49_LG02G03673</name>
</gene>
<organism evidence="1 2">
    <name type="scientific">Camellia lanceoleosa</name>
    <dbReference type="NCBI Taxonomy" id="1840588"/>
    <lineage>
        <taxon>Eukaryota</taxon>
        <taxon>Viridiplantae</taxon>
        <taxon>Streptophyta</taxon>
        <taxon>Embryophyta</taxon>
        <taxon>Tracheophyta</taxon>
        <taxon>Spermatophyta</taxon>
        <taxon>Magnoliopsida</taxon>
        <taxon>eudicotyledons</taxon>
        <taxon>Gunneridae</taxon>
        <taxon>Pentapetalae</taxon>
        <taxon>asterids</taxon>
        <taxon>Ericales</taxon>
        <taxon>Theaceae</taxon>
        <taxon>Camellia</taxon>
    </lineage>
</organism>
<protein>
    <submittedName>
        <fullName evidence="1">3-ketoacyl-CoA synthase 9</fullName>
    </submittedName>
</protein>
<accession>A0ACC0IHL0</accession>
<comment type="caution">
    <text evidence="1">The sequence shown here is derived from an EMBL/GenBank/DDBJ whole genome shotgun (WGS) entry which is preliminary data.</text>
</comment>
<evidence type="ECO:0000313" key="1">
    <source>
        <dbReference type="EMBL" id="KAI8025045.1"/>
    </source>
</evidence>
<evidence type="ECO:0000313" key="2">
    <source>
        <dbReference type="Proteomes" id="UP001060215"/>
    </source>
</evidence>
<dbReference type="Proteomes" id="UP001060215">
    <property type="component" value="Chromosome 3"/>
</dbReference>
<name>A0ACC0IHL0_9ERIC</name>